<dbReference type="EMBL" id="QRAN01000013">
    <property type="protein sequence ID" value="RLQ21365.1"/>
    <property type="molecule type" value="Genomic_DNA"/>
</dbReference>
<comment type="caution">
    <text evidence="1">The sequence shown here is derived from an EMBL/GenBank/DDBJ whole genome shotgun (WGS) entry which is preliminary data.</text>
</comment>
<evidence type="ECO:0000313" key="2">
    <source>
        <dbReference type="Proteomes" id="UP000265509"/>
    </source>
</evidence>
<dbReference type="SUPFAM" id="SSF53474">
    <property type="entry name" value="alpha/beta-Hydrolases"/>
    <property type="match status" value="1"/>
</dbReference>
<accession>A0A3L7DX60</accession>
<gene>
    <name evidence="1" type="ORF">DWB85_12610</name>
</gene>
<organism evidence="1 2">
    <name type="scientific">Seongchinamella sediminis</name>
    <dbReference type="NCBI Taxonomy" id="2283635"/>
    <lineage>
        <taxon>Bacteria</taxon>
        <taxon>Pseudomonadati</taxon>
        <taxon>Pseudomonadota</taxon>
        <taxon>Gammaproteobacteria</taxon>
        <taxon>Cellvibrionales</taxon>
        <taxon>Halieaceae</taxon>
        <taxon>Seongchinamella</taxon>
    </lineage>
</organism>
<dbReference type="OrthoDB" id="345573at2"/>
<proteinExistence type="predicted"/>
<protein>
    <submittedName>
        <fullName evidence="1">Alpha/beta fold hydrolase</fullName>
    </submittedName>
</protein>
<keyword evidence="2" id="KW-1185">Reference proteome</keyword>
<dbReference type="InterPro" id="IPR029058">
    <property type="entry name" value="AB_hydrolase_fold"/>
</dbReference>
<evidence type="ECO:0000313" key="1">
    <source>
        <dbReference type="EMBL" id="RLQ21365.1"/>
    </source>
</evidence>
<name>A0A3L7DX60_9GAMM</name>
<dbReference type="GO" id="GO:0016787">
    <property type="term" value="F:hydrolase activity"/>
    <property type="evidence" value="ECO:0007669"/>
    <property type="project" value="UniProtKB-KW"/>
</dbReference>
<reference evidence="1 2" key="1">
    <citation type="submission" date="2018-07" db="EMBL/GenBank/DDBJ databases">
        <title>Halioglobus sp. genome submission.</title>
        <authorList>
            <person name="Ye M.-Q."/>
            <person name="Du Z.-J."/>
        </authorList>
    </citation>
    <scope>NUCLEOTIDE SEQUENCE [LARGE SCALE GENOMIC DNA]</scope>
    <source>
        <strain evidence="1 2">U0301</strain>
    </source>
</reference>
<dbReference type="AlphaFoldDB" id="A0A3L7DX60"/>
<keyword evidence="1" id="KW-0378">Hydrolase</keyword>
<dbReference type="Gene3D" id="3.40.50.1820">
    <property type="entry name" value="alpha/beta hydrolase"/>
    <property type="match status" value="1"/>
</dbReference>
<dbReference type="Proteomes" id="UP000265509">
    <property type="component" value="Unassembled WGS sequence"/>
</dbReference>
<sequence>MNVNKVPTPPPIGLALSEFGRAGAEGLRLATGLRRLVREHAGGDGHPVLVMPGYGAADGSTGVLRHFLQRIGYRPFALGLGRNVEGLENRIQSVDDATRFRERMVEEAVERIRDIHRETGEQVSLVGWSMGGLYALDASRLVPELTRRVITLGSPFGDPRGTSLFMLMRRLSGSTVPLEMQDFDSWLDKAAEPAVPTRVIYSERDGIVGAQIARLPDSPYTEHVQVDSSHMAFALNPSALAAVAESLAMQPVH</sequence>